<dbReference type="AlphaFoldDB" id="F6LPL8"/>
<dbReference type="PROSITE" id="PS60019">
    <property type="entry name" value="I_CONOTOXIN"/>
    <property type="match status" value="1"/>
</dbReference>
<comment type="subcellular location">
    <subcellularLocation>
        <location evidence="1">Secreted</location>
    </subcellularLocation>
</comment>
<protein>
    <submittedName>
        <fullName evidence="7">Conotoxin Vi11.2</fullName>
    </submittedName>
</protein>
<dbReference type="PROSITE" id="PS51257">
    <property type="entry name" value="PROKAR_LIPOPROTEIN"/>
    <property type="match status" value="1"/>
</dbReference>
<accession>F6LPL8</accession>
<evidence type="ECO:0000256" key="6">
    <source>
        <dbReference type="SAM" id="SignalP"/>
    </source>
</evidence>
<evidence type="ECO:0000256" key="1">
    <source>
        <dbReference type="ARBA" id="ARBA00004613"/>
    </source>
</evidence>
<name>F6LPL8_CONVR</name>
<feature type="signal peptide" evidence="6">
    <location>
        <begin position="1"/>
        <end position="26"/>
    </location>
</feature>
<dbReference type="InterPro" id="IPR013141">
    <property type="entry name" value="Conotoxin-I_CS"/>
</dbReference>
<dbReference type="InterPro" id="IPR020242">
    <property type="entry name" value="Conotoxin_I2"/>
</dbReference>
<keyword evidence="3" id="KW-0964">Secreted</keyword>
<dbReference type="Pfam" id="PF17557">
    <property type="entry name" value="Conotoxin_I2"/>
    <property type="match status" value="1"/>
</dbReference>
<comment type="similarity">
    <text evidence="2">Belongs to the conotoxin I2 superfamily.</text>
</comment>
<keyword evidence="6" id="KW-0732">Signal</keyword>
<evidence type="ECO:0000313" key="7">
    <source>
        <dbReference type="EMBL" id="ADZ74132.1"/>
    </source>
</evidence>
<evidence type="ECO:0000256" key="4">
    <source>
        <dbReference type="ARBA" id="ARBA00022656"/>
    </source>
</evidence>
<sequence length="70" mass="7924">MMFRLTSVSCFLLVIACLNLVVLTNACLRDGQSCGYDSDCCRYSCCWGYCDLTCLIIGKRATFQELILHR</sequence>
<dbReference type="GO" id="GO:0090729">
    <property type="term" value="F:toxin activity"/>
    <property type="evidence" value="ECO:0007669"/>
    <property type="project" value="UniProtKB-KW"/>
</dbReference>
<feature type="chain" id="PRO_5003343290" evidence="6">
    <location>
        <begin position="27"/>
        <end position="70"/>
    </location>
</feature>
<dbReference type="GO" id="GO:0005576">
    <property type="term" value="C:extracellular region"/>
    <property type="evidence" value="ECO:0007669"/>
    <property type="project" value="UniProtKB-SubCell"/>
</dbReference>
<proteinExistence type="evidence at transcript level"/>
<evidence type="ECO:0000256" key="3">
    <source>
        <dbReference type="ARBA" id="ARBA00022525"/>
    </source>
</evidence>
<evidence type="ECO:0000256" key="5">
    <source>
        <dbReference type="ARBA" id="ARBA00023157"/>
    </source>
</evidence>
<keyword evidence="5" id="KW-1015">Disulfide bond</keyword>
<reference evidence="7" key="1">
    <citation type="journal article" date="2012" name="Toxicon">
        <title>Diversity and evolution of conotoxins in Conus virgo, Conus eburneus, Conus imperialis and Conus marmoreus from the South China Sea.</title>
        <authorList>
            <person name="Liu Z."/>
            <person name="Li H."/>
            <person name="Liu N."/>
            <person name="Wu C."/>
            <person name="Jiang J."/>
            <person name="Yue J."/>
            <person name="Jing Y."/>
            <person name="Dai Q."/>
        </authorList>
    </citation>
    <scope>NUCLEOTIDE SEQUENCE</scope>
</reference>
<keyword evidence="4" id="KW-0800">Toxin</keyword>
<organism evidence="7">
    <name type="scientific">Conus virgo</name>
    <name type="common">Virgin cone</name>
    <dbReference type="NCBI Taxonomy" id="89427"/>
    <lineage>
        <taxon>Eukaryota</taxon>
        <taxon>Metazoa</taxon>
        <taxon>Spiralia</taxon>
        <taxon>Lophotrochozoa</taxon>
        <taxon>Mollusca</taxon>
        <taxon>Gastropoda</taxon>
        <taxon>Caenogastropoda</taxon>
        <taxon>Neogastropoda</taxon>
        <taxon>Conoidea</taxon>
        <taxon>Conidae</taxon>
        <taxon>Conus</taxon>
        <taxon>Virgiconus</taxon>
    </lineage>
</organism>
<dbReference type="EMBL" id="JF322903">
    <property type="protein sequence ID" value="ADZ74132.1"/>
    <property type="molecule type" value="mRNA"/>
</dbReference>
<evidence type="ECO:0000256" key="2">
    <source>
        <dbReference type="ARBA" id="ARBA00007388"/>
    </source>
</evidence>